<dbReference type="Pfam" id="PF20009">
    <property type="entry name" value="GEVED"/>
    <property type="match status" value="2"/>
</dbReference>
<evidence type="ECO:0000313" key="5">
    <source>
        <dbReference type="EMBL" id="KGO84791.1"/>
    </source>
</evidence>
<sequence length="1391" mass="146162">MLSFAQQWENVGPATGVSAGGSSFQNLAKDANGNLYISYYDVTVTKGSVQKYDGTSWSYLGGTAGITTGTATYNALAVHDAQNIYYSNQDGYPNTGMNVRKFDGTSWSGFANPEAGSVTYQALITDAAGIVYAGNGTANGTVKRYVNGAWEQVGTTGFAAGSATYIDLQAGTNGKIYASFNNNGNVHVYQNDANAAATQPWTAVGMTDIAPASASENYNSSLAIDANNNLYVAYVSNSAGGQKLNVKKFNGTEWLTLGAENFSAGRVQFVSIAVTPAGVPYVACSIWEDTNFLKNLVYGFNNESWVQLGGLVSAGEARYNSLIVDNNDDLVLAFDDSEIGKTVVKKFDIVTPIANYCEINFPQGAEPVTNVTFAGINNSSSDAINSSTLAYEDYTTVFGQVTAGSTYPISVSGFNPANTIGNFSNHIVVYFDWNHNGSFLDANEVYYLGYIQGNAAVSTITGNVTVPVGATPGNTRMRVIKKYYTTTSESVANPCNVTGYGQAEDYIVSVTAEDAVPVESVAVAALNNSTPAITTLNGTLQLTNTVLPANSNQNVVWSVTSGSDFATLSQNGVVTATANGTVVVRATSVENAAIFGEITITISNQVVPAACTFATLELTGFNADVVAEGMGGNTDTKTSAIVDAANVFYAQDFVPSNPHSSAASAAAFGGGLPVNGMLTSVATQGLTYQFNDYTVNNALVLRNNLVNTGTLTLVTPKKANTIYVAAITAEGNNTVTAVVNFDDATSQTFTIQATDWWQTSTLTNKVISGLGRVSRGANWAPLNQFDGLTQTGIYQNELALDAANHNKLISSVTFTQTPPSGNATTTAVLAISICETPATVAYGPVTVTSGFNHDIIANGEGNASQSTTVGFDEANTRALVSLDFQAAAGNTAPAYGLPVNGTINSAATTGVTFQLANYTGPNALFLTPTHVGNSNTNSGTLAFSASNVGKLYVLTAAASGGSNSLTFNATVNFNDGTSQAINNVAVSDWYGGSNYAIMGIGRVNTANNNLEGNSTDPKLYEVALNIDAANQTKTITGVNFSFAGDANAEYASQIRMSVLAISTAAPSVEDNELTVLIRNNAPAVITTNQGVLELYANYDGDDLYSGLVWSMEPENLATIDMYGKLTAVTNGTVTVRATIESDPTVWGELDIVISGQAEGYCESYFVNGCNENASVTSVATTGATIQLSNLNSGCSNDNSLTGYGDFTAQFVTAPRNGNVEFTVNFSSNTVYLSAWIDWNQDFIFSDSEKVYFSSDAEALSAVAFTVNVPADAVLGATRIRLKGVNGWEGSGACGYNSFGEVEDYTFNVEESLGVDGVTINNYKIFPNPTSGFATIQTTEQVKEVAVYNMIGQQVSKSITNEINLSAVEQGVYMVHILFENGTVATQKMIKK</sequence>
<evidence type="ECO:0008006" key="7">
    <source>
        <dbReference type="Google" id="ProtNLM"/>
    </source>
</evidence>
<dbReference type="SUPFAM" id="SSF63829">
    <property type="entry name" value="Calcium-dependent phosphotriesterase"/>
    <property type="match status" value="2"/>
</dbReference>
<feature type="domain" description="GEVED" evidence="4">
    <location>
        <begin position="427"/>
        <end position="508"/>
    </location>
</feature>
<dbReference type="eggNOG" id="COG5492">
    <property type="taxonomic scope" value="Bacteria"/>
</dbReference>
<feature type="domain" description="Secretion system C-terminal sorting" evidence="3">
    <location>
        <begin position="1324"/>
        <end position="1389"/>
    </location>
</feature>
<feature type="domain" description="GEVED" evidence="4">
    <location>
        <begin position="1231"/>
        <end position="1307"/>
    </location>
</feature>
<feature type="domain" description="BIG2" evidence="2">
    <location>
        <begin position="538"/>
        <end position="589"/>
    </location>
</feature>
<dbReference type="InterPro" id="IPR008964">
    <property type="entry name" value="Invasin/intimin_cell_adhesion"/>
</dbReference>
<dbReference type="NCBIfam" id="TIGR04183">
    <property type="entry name" value="Por_Secre_tail"/>
    <property type="match status" value="1"/>
</dbReference>
<evidence type="ECO:0000256" key="1">
    <source>
        <dbReference type="ARBA" id="ARBA00022729"/>
    </source>
</evidence>
<dbReference type="InterPro" id="IPR026444">
    <property type="entry name" value="Secre_tail"/>
</dbReference>
<dbReference type="eggNOG" id="COG2247">
    <property type="taxonomic scope" value="Bacteria"/>
</dbReference>
<name>A0A0A2LZM9_9FLAO</name>
<keyword evidence="1" id="KW-0732">Signal</keyword>
<dbReference type="eggNOG" id="COG3291">
    <property type="taxonomic scope" value="Bacteria"/>
</dbReference>
<dbReference type="InterPro" id="IPR045474">
    <property type="entry name" value="GEVED"/>
</dbReference>
<organism evidence="5 6">
    <name type="scientific">Flavobacterium rivuli WB 3.3-2 = DSM 21788</name>
    <dbReference type="NCBI Taxonomy" id="1121895"/>
    <lineage>
        <taxon>Bacteria</taxon>
        <taxon>Pseudomonadati</taxon>
        <taxon>Bacteroidota</taxon>
        <taxon>Flavobacteriia</taxon>
        <taxon>Flavobacteriales</taxon>
        <taxon>Flavobacteriaceae</taxon>
        <taxon>Flavobacterium</taxon>
    </lineage>
</organism>
<evidence type="ECO:0000313" key="6">
    <source>
        <dbReference type="Proteomes" id="UP000030152"/>
    </source>
</evidence>
<dbReference type="Proteomes" id="UP000030152">
    <property type="component" value="Unassembled WGS sequence"/>
</dbReference>
<accession>A0A0A2LZM9</accession>
<dbReference type="Gene3D" id="2.60.40.1080">
    <property type="match status" value="2"/>
</dbReference>
<dbReference type="SUPFAM" id="SSF49373">
    <property type="entry name" value="Invasin/intimin cell-adhesion fragments"/>
    <property type="match status" value="2"/>
</dbReference>
<dbReference type="eggNOG" id="COG4733">
    <property type="taxonomic scope" value="Bacteria"/>
</dbReference>
<dbReference type="eggNOG" id="COG2866">
    <property type="taxonomic scope" value="Bacteria"/>
</dbReference>
<gene>
    <name evidence="5" type="ORF">Q765_19770</name>
</gene>
<proteinExistence type="predicted"/>
<evidence type="ECO:0000259" key="3">
    <source>
        <dbReference type="Pfam" id="PF18962"/>
    </source>
</evidence>
<dbReference type="Pfam" id="PF02368">
    <property type="entry name" value="Big_2"/>
    <property type="match status" value="1"/>
</dbReference>
<dbReference type="InterPro" id="IPR003343">
    <property type="entry name" value="Big_2"/>
</dbReference>
<protein>
    <recommendedName>
        <fullName evidence="7">BIG2 domain-containing protein</fullName>
    </recommendedName>
</protein>
<dbReference type="Pfam" id="PF18962">
    <property type="entry name" value="Por_Secre_tail"/>
    <property type="match status" value="1"/>
</dbReference>
<comment type="caution">
    <text evidence="5">The sequence shown here is derived from an EMBL/GenBank/DDBJ whole genome shotgun (WGS) entry which is preliminary data.</text>
</comment>
<dbReference type="STRING" id="1121895.GCA_000378485_03978"/>
<evidence type="ECO:0000259" key="4">
    <source>
        <dbReference type="Pfam" id="PF20009"/>
    </source>
</evidence>
<dbReference type="EMBL" id="JRLX01000037">
    <property type="protein sequence ID" value="KGO84791.1"/>
    <property type="molecule type" value="Genomic_DNA"/>
</dbReference>
<keyword evidence="6" id="KW-1185">Reference proteome</keyword>
<reference evidence="5 6" key="1">
    <citation type="submission" date="2013-09" db="EMBL/GenBank/DDBJ databases">
        <authorList>
            <person name="Zeng Z."/>
            <person name="Chen C."/>
        </authorList>
    </citation>
    <scope>NUCLEOTIDE SEQUENCE [LARGE SCALE GENOMIC DNA]</scope>
    <source>
        <strain evidence="5 6">WB 3.3-2</strain>
    </source>
</reference>
<evidence type="ECO:0000259" key="2">
    <source>
        <dbReference type="Pfam" id="PF02368"/>
    </source>
</evidence>